<keyword evidence="3" id="KW-1133">Transmembrane helix</keyword>
<evidence type="ECO:0000259" key="6">
    <source>
        <dbReference type="Pfam" id="PF01094"/>
    </source>
</evidence>
<evidence type="ECO:0000256" key="1">
    <source>
        <dbReference type="ARBA" id="ARBA00004370"/>
    </source>
</evidence>
<feature type="domain" description="Receptor ligand binding region" evidence="6">
    <location>
        <begin position="34"/>
        <end position="318"/>
    </location>
</feature>
<keyword evidence="8" id="KW-1185">Reference proteome</keyword>
<keyword evidence="5" id="KW-0732">Signal</keyword>
<dbReference type="Pfam" id="PF01094">
    <property type="entry name" value="ANF_receptor"/>
    <property type="match status" value="1"/>
</dbReference>
<dbReference type="SUPFAM" id="SSF53822">
    <property type="entry name" value="Periplasmic binding protein-like I"/>
    <property type="match status" value="1"/>
</dbReference>
<evidence type="ECO:0000256" key="2">
    <source>
        <dbReference type="ARBA" id="ARBA00022692"/>
    </source>
</evidence>
<feature type="chain" id="PRO_5044883761" description="Receptor ligand binding region domain-containing protein" evidence="5">
    <location>
        <begin position="18"/>
        <end position="396"/>
    </location>
</feature>
<dbReference type="Proteomes" id="UP001626550">
    <property type="component" value="Unassembled WGS sequence"/>
</dbReference>
<name>A0ABD2PLS1_9PLAT</name>
<keyword evidence="4" id="KW-0472">Membrane</keyword>
<evidence type="ECO:0000313" key="8">
    <source>
        <dbReference type="Proteomes" id="UP001626550"/>
    </source>
</evidence>
<gene>
    <name evidence="7" type="ORF">Ciccas_013024</name>
</gene>
<protein>
    <recommendedName>
        <fullName evidence="6">Receptor ligand binding region domain-containing protein</fullName>
    </recommendedName>
</protein>
<dbReference type="GO" id="GO:0016020">
    <property type="term" value="C:membrane"/>
    <property type="evidence" value="ECO:0007669"/>
    <property type="project" value="UniProtKB-SubCell"/>
</dbReference>
<comment type="caution">
    <text evidence="7">The sequence shown here is derived from an EMBL/GenBank/DDBJ whole genome shotgun (WGS) entry which is preliminary data.</text>
</comment>
<dbReference type="InterPro" id="IPR028082">
    <property type="entry name" value="Peripla_BP_I"/>
</dbReference>
<organism evidence="7 8">
    <name type="scientific">Cichlidogyrus casuarinus</name>
    <dbReference type="NCBI Taxonomy" id="1844966"/>
    <lineage>
        <taxon>Eukaryota</taxon>
        <taxon>Metazoa</taxon>
        <taxon>Spiralia</taxon>
        <taxon>Lophotrochozoa</taxon>
        <taxon>Platyhelminthes</taxon>
        <taxon>Monogenea</taxon>
        <taxon>Monopisthocotylea</taxon>
        <taxon>Dactylogyridea</taxon>
        <taxon>Ancyrocephalidae</taxon>
        <taxon>Cichlidogyrus</taxon>
    </lineage>
</organism>
<keyword evidence="2" id="KW-0812">Transmembrane</keyword>
<comment type="subcellular location">
    <subcellularLocation>
        <location evidence="1">Membrane</location>
    </subcellularLocation>
</comment>
<dbReference type="InterPro" id="IPR001828">
    <property type="entry name" value="ANF_lig-bd_rcpt"/>
</dbReference>
<evidence type="ECO:0000256" key="3">
    <source>
        <dbReference type="ARBA" id="ARBA00022989"/>
    </source>
</evidence>
<dbReference type="Gene3D" id="3.40.50.2300">
    <property type="match status" value="2"/>
</dbReference>
<evidence type="ECO:0000256" key="5">
    <source>
        <dbReference type="SAM" id="SignalP"/>
    </source>
</evidence>
<evidence type="ECO:0000313" key="7">
    <source>
        <dbReference type="EMBL" id="KAL3308445.1"/>
    </source>
</evidence>
<reference evidence="7 8" key="1">
    <citation type="submission" date="2024-11" db="EMBL/GenBank/DDBJ databases">
        <title>Adaptive evolution of stress response genes in parasites aligns with host niche diversity.</title>
        <authorList>
            <person name="Hahn C."/>
            <person name="Resl P."/>
        </authorList>
    </citation>
    <scope>NUCLEOTIDE SEQUENCE [LARGE SCALE GENOMIC DNA]</scope>
    <source>
        <strain evidence="7">EGGRZ-B1_66</strain>
        <tissue evidence="7">Body</tissue>
    </source>
</reference>
<evidence type="ECO:0000256" key="4">
    <source>
        <dbReference type="ARBA" id="ARBA00023136"/>
    </source>
</evidence>
<dbReference type="AlphaFoldDB" id="A0ABD2PLS1"/>
<dbReference type="EMBL" id="JBJKFK010005228">
    <property type="protein sequence ID" value="KAL3308445.1"/>
    <property type="molecule type" value="Genomic_DNA"/>
</dbReference>
<proteinExistence type="predicted"/>
<sequence length="396" mass="45956">MSPILLLLLCFLPLVRPITYSIGAVFEKSELQDKSAFIKAINKVNDALKISQPDLQFQPVVETIDDADPIEAHWATCELLSRNVVAIIGPRDALASEQAQAVSNRFLVPYFKMQWSYYDFADNSTFNMHPEYYAIGQLLYNFTNMAKDWEKEIVLFYSKEESLAKFQYLFTHHTGDFLIRKWNPLDQNDQVNPFKFFRTKAKGMKWFIVDIPYKEIPHFVRKLAENQMHTTYFNYFFTDLDFAFVNPSIFYDIRANITGLSLLKFTASLPISNELLVDDYSYMHYPFASHTRAALIQDAVTYIARVIASKQREGDSPIMIKQNTCNDGAPPNRQNQQLLHALRSFKHPKNGDDDHFGEYLTHQVQFMPDSPSRSFLNLTLLGNSQKKIEVVSYWIR</sequence>
<feature type="signal peptide" evidence="5">
    <location>
        <begin position="1"/>
        <end position="17"/>
    </location>
</feature>
<accession>A0ABD2PLS1</accession>